<comment type="catalytic activity">
    <reaction evidence="6">
        <text>2 a quinone + NADH + H(+) = 2 a 1,4-benzosemiquinone + NAD(+)</text>
        <dbReference type="Rhea" id="RHEA:65952"/>
        <dbReference type="ChEBI" id="CHEBI:15378"/>
        <dbReference type="ChEBI" id="CHEBI:57540"/>
        <dbReference type="ChEBI" id="CHEBI:57945"/>
        <dbReference type="ChEBI" id="CHEBI:132124"/>
        <dbReference type="ChEBI" id="CHEBI:134225"/>
    </reaction>
</comment>
<evidence type="ECO:0000256" key="4">
    <source>
        <dbReference type="ARBA" id="ARBA00023027"/>
    </source>
</evidence>
<dbReference type="InterPro" id="IPR003680">
    <property type="entry name" value="Flavodoxin_fold"/>
</dbReference>
<dbReference type="Pfam" id="PF02525">
    <property type="entry name" value="Flavodoxin_2"/>
    <property type="match status" value="1"/>
</dbReference>
<dbReference type="Gene3D" id="3.40.50.360">
    <property type="match status" value="1"/>
</dbReference>
<evidence type="ECO:0000256" key="2">
    <source>
        <dbReference type="ARBA" id="ARBA00022643"/>
    </source>
</evidence>
<dbReference type="EMBL" id="PYGB01000018">
    <property type="protein sequence ID" value="PSK81005.1"/>
    <property type="molecule type" value="Genomic_DNA"/>
</dbReference>
<evidence type="ECO:0000313" key="10">
    <source>
        <dbReference type="Proteomes" id="UP000193495"/>
    </source>
</evidence>
<comment type="caution">
    <text evidence="6">Lacks conserved residue(s) required for the propagation of feature annotation.</text>
</comment>
<evidence type="ECO:0000313" key="9">
    <source>
        <dbReference type="EMBL" id="SLN68890.1"/>
    </source>
</evidence>
<evidence type="ECO:0000259" key="7">
    <source>
        <dbReference type="Pfam" id="PF02525"/>
    </source>
</evidence>
<gene>
    <name evidence="9" type="primary">azoR1</name>
    <name evidence="6" type="synonym">azoR</name>
    <name evidence="8" type="ORF">CLV79_11836</name>
    <name evidence="9" type="ORF">LOS8367_03454</name>
</gene>
<dbReference type="HAMAP" id="MF_01216">
    <property type="entry name" value="Azoreductase_type1"/>
    <property type="match status" value="1"/>
</dbReference>
<feature type="binding site" evidence="6">
    <location>
        <begin position="70"/>
        <end position="73"/>
    </location>
    <ligand>
        <name>FMN</name>
        <dbReference type="ChEBI" id="CHEBI:58210"/>
    </ligand>
</feature>
<comment type="catalytic activity">
    <reaction evidence="5">
        <text>N,N-dimethyl-1,4-phenylenediamine + anthranilate + 2 NAD(+) = 2-(4-dimethylaminophenyl)diazenylbenzoate + 2 NADH + 2 H(+)</text>
        <dbReference type="Rhea" id="RHEA:55872"/>
        <dbReference type="ChEBI" id="CHEBI:15378"/>
        <dbReference type="ChEBI" id="CHEBI:15783"/>
        <dbReference type="ChEBI" id="CHEBI:16567"/>
        <dbReference type="ChEBI" id="CHEBI:57540"/>
        <dbReference type="ChEBI" id="CHEBI:57945"/>
        <dbReference type="ChEBI" id="CHEBI:71579"/>
        <dbReference type="EC" id="1.7.1.17"/>
    </reaction>
    <physiologicalReaction direction="right-to-left" evidence="5">
        <dbReference type="Rhea" id="RHEA:55874"/>
    </physiologicalReaction>
</comment>
<feature type="binding site" evidence="6">
    <location>
        <position position="9"/>
    </location>
    <ligand>
        <name>FMN</name>
        <dbReference type="ChEBI" id="CHEBI:58210"/>
    </ligand>
</feature>
<comment type="cofactor">
    <cofactor evidence="6">
        <name>FMN</name>
        <dbReference type="ChEBI" id="CHEBI:58210"/>
    </cofactor>
    <text evidence="6">Binds 1 FMN per subunit.</text>
</comment>
<feature type="binding site" evidence="6">
    <location>
        <begin position="15"/>
        <end position="17"/>
    </location>
    <ligand>
        <name>FMN</name>
        <dbReference type="ChEBI" id="CHEBI:58210"/>
    </ligand>
</feature>
<dbReference type="PANTHER" id="PTHR43741">
    <property type="entry name" value="FMN-DEPENDENT NADH-AZOREDUCTASE 1"/>
    <property type="match status" value="1"/>
</dbReference>
<dbReference type="RefSeq" id="WP_085897757.1">
    <property type="nucleotide sequence ID" value="NZ_FWFY01000016.1"/>
</dbReference>
<keyword evidence="3 6" id="KW-0560">Oxidoreductase</keyword>
<proteinExistence type="inferred from homology"/>
<dbReference type="InterPro" id="IPR023048">
    <property type="entry name" value="NADH:quinone_OxRdtase_FMN_depd"/>
</dbReference>
<comment type="similarity">
    <text evidence="6">Belongs to the azoreductase type 1 family.</text>
</comment>
<protein>
    <recommendedName>
        <fullName evidence="6">FMN dependent NADH:quinone oxidoreductase</fullName>
        <ecNumber evidence="6">1.6.5.-</ecNumber>
    </recommendedName>
    <alternativeName>
        <fullName evidence="6">Azo-dye reductase</fullName>
    </alternativeName>
    <alternativeName>
        <fullName evidence="6">FMN-dependent NADH-azo compound oxidoreductase</fullName>
    </alternativeName>
    <alternativeName>
        <fullName evidence="6">FMN-dependent NADH-azoreductase</fullName>
        <ecNumber evidence="6">1.7.1.17</ecNumber>
    </alternativeName>
</protein>
<reference evidence="8 11" key="2">
    <citation type="submission" date="2018-03" db="EMBL/GenBank/DDBJ databases">
        <title>Genomic Encyclopedia of Archaeal and Bacterial Type Strains, Phase II (KMG-II): from individual species to whole genera.</title>
        <authorList>
            <person name="Goeker M."/>
        </authorList>
    </citation>
    <scope>NUCLEOTIDE SEQUENCE [LARGE SCALE GENOMIC DNA]</scope>
    <source>
        <strain evidence="8 11">DSM 29956</strain>
    </source>
</reference>
<evidence type="ECO:0000256" key="3">
    <source>
        <dbReference type="ARBA" id="ARBA00023002"/>
    </source>
</evidence>
<dbReference type="InterPro" id="IPR029039">
    <property type="entry name" value="Flavoprotein-like_sf"/>
</dbReference>
<evidence type="ECO:0000256" key="6">
    <source>
        <dbReference type="HAMAP-Rule" id="MF_01216"/>
    </source>
</evidence>
<keyword evidence="1 6" id="KW-0285">Flavoprotein</keyword>
<dbReference type="GO" id="GO:0016652">
    <property type="term" value="F:oxidoreductase activity, acting on NAD(P)H as acceptor"/>
    <property type="evidence" value="ECO:0007669"/>
    <property type="project" value="UniProtKB-UniRule"/>
</dbReference>
<sequence length="177" mass="18582">MTILHIDSSILGENSVSRDLTAAIVAELTAKGGETVLRRDLADPETEAAFDGDPVEQLLSADTLVIGAPMYNFAIPHQLKAWIDSVAVAGKTFQYTAEGPQGLAGGRRAIVVYASGGVHDGATDFVEPYLRQVLGFIGITDVTVLRVEGVAISPEARAKAINDARAKVPAIVEARAA</sequence>
<feature type="domain" description="Flavodoxin-like fold" evidence="7">
    <location>
        <begin position="1"/>
        <end position="168"/>
    </location>
</feature>
<dbReference type="Proteomes" id="UP000193495">
    <property type="component" value="Unassembled WGS sequence"/>
</dbReference>
<comment type="subunit">
    <text evidence="6">Homodimer.</text>
</comment>
<keyword evidence="2 6" id="KW-0288">FMN</keyword>
<dbReference type="GO" id="GO:0010181">
    <property type="term" value="F:FMN binding"/>
    <property type="evidence" value="ECO:0007669"/>
    <property type="project" value="UniProtKB-UniRule"/>
</dbReference>
<dbReference type="EC" id="1.7.1.17" evidence="6"/>
<accession>A0A1X7A2Q0</accession>
<keyword evidence="4 6" id="KW-0520">NAD</keyword>
<dbReference type="GO" id="GO:0016655">
    <property type="term" value="F:oxidoreductase activity, acting on NAD(P)H, quinone or similar compound as acceptor"/>
    <property type="evidence" value="ECO:0007669"/>
    <property type="project" value="InterPro"/>
</dbReference>
<comment type="function">
    <text evidence="6">Also exhibits azoreductase activity. Catalyzes the reductive cleavage of the azo bond in aromatic azo compounds to the corresponding amines.</text>
</comment>
<organism evidence="9 10">
    <name type="scientific">Limimaricola soesokkakensis</name>
    <dbReference type="NCBI Taxonomy" id="1343159"/>
    <lineage>
        <taxon>Bacteria</taxon>
        <taxon>Pseudomonadati</taxon>
        <taxon>Pseudomonadota</taxon>
        <taxon>Alphaproteobacteria</taxon>
        <taxon>Rhodobacterales</taxon>
        <taxon>Paracoccaceae</taxon>
        <taxon>Limimaricola</taxon>
    </lineage>
</organism>
<reference evidence="9 10" key="1">
    <citation type="submission" date="2017-03" db="EMBL/GenBank/DDBJ databases">
        <authorList>
            <person name="Afonso C.L."/>
            <person name="Miller P.J."/>
            <person name="Scott M.A."/>
            <person name="Spackman E."/>
            <person name="Goraichik I."/>
            <person name="Dimitrov K.M."/>
            <person name="Suarez D.L."/>
            <person name="Swayne D.E."/>
        </authorList>
    </citation>
    <scope>NUCLEOTIDE SEQUENCE [LARGE SCALE GENOMIC DNA]</scope>
    <source>
        <strain evidence="9 10">CECT 8367</strain>
    </source>
</reference>
<dbReference type="GO" id="GO:0009055">
    <property type="term" value="F:electron transfer activity"/>
    <property type="evidence" value="ECO:0007669"/>
    <property type="project" value="UniProtKB-UniRule"/>
</dbReference>
<evidence type="ECO:0000313" key="8">
    <source>
        <dbReference type="EMBL" id="PSK81005.1"/>
    </source>
</evidence>
<dbReference type="Proteomes" id="UP000240624">
    <property type="component" value="Unassembled WGS sequence"/>
</dbReference>
<dbReference type="InterPro" id="IPR050104">
    <property type="entry name" value="FMN-dep_NADH:Q_OxRdtase_AzoR1"/>
</dbReference>
<keyword evidence="11" id="KW-1185">Reference proteome</keyword>
<comment type="function">
    <text evidence="6">Quinone reductase that provides resistance to thiol-specific stress caused by electrophilic quinones.</text>
</comment>
<evidence type="ECO:0000256" key="5">
    <source>
        <dbReference type="ARBA" id="ARBA00048542"/>
    </source>
</evidence>
<evidence type="ECO:0000256" key="1">
    <source>
        <dbReference type="ARBA" id="ARBA00022630"/>
    </source>
</evidence>
<dbReference type="AlphaFoldDB" id="A0A1X7A2Q0"/>
<dbReference type="OrthoDB" id="9787136at2"/>
<dbReference type="EC" id="1.6.5.-" evidence="6"/>
<name>A0A1X7A2Q0_9RHOB</name>
<dbReference type="SUPFAM" id="SSF52218">
    <property type="entry name" value="Flavoproteins"/>
    <property type="match status" value="1"/>
</dbReference>
<dbReference type="EMBL" id="FWFY01000016">
    <property type="protein sequence ID" value="SLN68890.1"/>
    <property type="molecule type" value="Genomic_DNA"/>
</dbReference>
<evidence type="ECO:0000313" key="11">
    <source>
        <dbReference type="Proteomes" id="UP000240624"/>
    </source>
</evidence>
<dbReference type="PANTHER" id="PTHR43741:SF4">
    <property type="entry name" value="FMN-DEPENDENT NADH:QUINONE OXIDOREDUCTASE"/>
    <property type="match status" value="1"/>
</dbReference>